<evidence type="ECO:0000313" key="4">
    <source>
        <dbReference type="Proteomes" id="UP001307889"/>
    </source>
</evidence>
<reference evidence="3 4" key="1">
    <citation type="submission" date="2023-09" db="EMBL/GenBank/DDBJ databases">
        <title>Nesidiocoris tenuis whole genome shotgun sequence.</title>
        <authorList>
            <person name="Shibata T."/>
            <person name="Shimoda M."/>
            <person name="Kobayashi T."/>
            <person name="Uehara T."/>
        </authorList>
    </citation>
    <scope>NUCLEOTIDE SEQUENCE [LARGE SCALE GENOMIC DNA]</scope>
    <source>
        <strain evidence="3 4">Japan</strain>
    </source>
</reference>
<dbReference type="EMBL" id="AP028911">
    <property type="protein sequence ID" value="BES92540.1"/>
    <property type="molecule type" value="Genomic_DNA"/>
</dbReference>
<gene>
    <name evidence="3" type="ORF">NTJ_05349</name>
</gene>
<dbReference type="PANTHER" id="PTHR33327">
    <property type="entry name" value="ENDONUCLEASE"/>
    <property type="match status" value="1"/>
</dbReference>
<protein>
    <recommendedName>
        <fullName evidence="2">DUF7041 domain-containing protein</fullName>
    </recommendedName>
</protein>
<feature type="domain" description="DUF7041" evidence="2">
    <location>
        <begin position="22"/>
        <end position="105"/>
    </location>
</feature>
<proteinExistence type="predicted"/>
<dbReference type="PANTHER" id="PTHR33327:SF3">
    <property type="entry name" value="RNA-DIRECTED DNA POLYMERASE"/>
    <property type="match status" value="1"/>
</dbReference>
<dbReference type="InterPro" id="IPR055469">
    <property type="entry name" value="DUF7041"/>
</dbReference>
<evidence type="ECO:0000259" key="2">
    <source>
        <dbReference type="Pfam" id="PF23055"/>
    </source>
</evidence>
<name>A0ABN7AJV9_9HEMI</name>
<accession>A0ABN7AJV9</accession>
<keyword evidence="4" id="KW-1185">Reference proteome</keyword>
<organism evidence="3 4">
    <name type="scientific">Nesidiocoris tenuis</name>
    <dbReference type="NCBI Taxonomy" id="355587"/>
    <lineage>
        <taxon>Eukaryota</taxon>
        <taxon>Metazoa</taxon>
        <taxon>Ecdysozoa</taxon>
        <taxon>Arthropoda</taxon>
        <taxon>Hexapoda</taxon>
        <taxon>Insecta</taxon>
        <taxon>Pterygota</taxon>
        <taxon>Neoptera</taxon>
        <taxon>Paraneoptera</taxon>
        <taxon>Hemiptera</taxon>
        <taxon>Heteroptera</taxon>
        <taxon>Panheteroptera</taxon>
        <taxon>Cimicomorpha</taxon>
        <taxon>Miridae</taxon>
        <taxon>Dicyphina</taxon>
        <taxon>Nesidiocoris</taxon>
    </lineage>
</organism>
<sequence>MDPNPNDSNNPDTEVARVSVKLPPVWRKNINTWFIQIDAIFRKSNIKSESTKYDYVVAALDPDIADMVSDYLINPSQTVPYTELRTRLVAEFSESDGSRIKKLLTELELGDKKPSQLLREMRSLANAQVTDQFLKTMFLQHMPVNIRSILAPSSDALDKQAEMADKIMEYSPQHSVHSVARQPFANTSGNPSQDRMARLEEQLAELTASINDLKFRSRSHSRGKSPLRSRSSMSPGSRTTSSTRMCWYHFKFSDKAKKCIPPCTFSASSEN</sequence>
<feature type="region of interest" description="Disordered" evidence="1">
    <location>
        <begin position="214"/>
        <end position="241"/>
    </location>
</feature>
<dbReference type="Proteomes" id="UP001307889">
    <property type="component" value="Chromosome 3"/>
</dbReference>
<evidence type="ECO:0000313" key="3">
    <source>
        <dbReference type="EMBL" id="BES92540.1"/>
    </source>
</evidence>
<feature type="compositionally biased region" description="Low complexity" evidence="1">
    <location>
        <begin position="228"/>
        <end position="241"/>
    </location>
</feature>
<dbReference type="Pfam" id="PF23055">
    <property type="entry name" value="DUF7041"/>
    <property type="match status" value="1"/>
</dbReference>
<feature type="compositionally biased region" description="Basic residues" evidence="1">
    <location>
        <begin position="216"/>
        <end position="227"/>
    </location>
</feature>
<evidence type="ECO:0000256" key="1">
    <source>
        <dbReference type="SAM" id="MobiDB-lite"/>
    </source>
</evidence>